<organism evidence="2 3">
    <name type="scientific">Monosporascus cannonballus</name>
    <dbReference type="NCBI Taxonomy" id="155416"/>
    <lineage>
        <taxon>Eukaryota</taxon>
        <taxon>Fungi</taxon>
        <taxon>Dikarya</taxon>
        <taxon>Ascomycota</taxon>
        <taxon>Pezizomycotina</taxon>
        <taxon>Sordariomycetes</taxon>
        <taxon>Xylariomycetidae</taxon>
        <taxon>Xylariales</taxon>
        <taxon>Xylariales incertae sedis</taxon>
        <taxon>Monosporascus</taxon>
    </lineage>
</organism>
<reference evidence="2 3" key="1">
    <citation type="submission" date="2018-06" db="EMBL/GenBank/DDBJ databases">
        <title>Complete Genomes of Monosporascus.</title>
        <authorList>
            <person name="Robinson A.J."/>
            <person name="Natvig D.O."/>
        </authorList>
    </citation>
    <scope>NUCLEOTIDE SEQUENCE [LARGE SCALE GENOMIC DNA]</scope>
    <source>
        <strain evidence="2 3">CBS 609.92</strain>
    </source>
</reference>
<sequence>MLRTSIRRVLALRDIPQLGDVRVALTPAVADTDNMPTGHRRDSTKSACFTGLSGHSPGGCGSGDRVVGVIDGLEIMGAHSTHRPLRLAVYSYPASAPSAEPTKGAREQQSRRSPDARATRRRCTGAWGTATS</sequence>
<protein>
    <submittedName>
        <fullName evidence="2">Uncharacterized protein</fullName>
    </submittedName>
</protein>
<comment type="caution">
    <text evidence="2">The sequence shown here is derived from an EMBL/GenBank/DDBJ whole genome shotgun (WGS) entry which is preliminary data.</text>
</comment>
<name>A0ABY0GS85_9PEZI</name>
<dbReference type="Proteomes" id="UP000294003">
    <property type="component" value="Unassembled WGS sequence"/>
</dbReference>
<dbReference type="EMBL" id="QJNS01000702">
    <property type="protein sequence ID" value="RYO75544.1"/>
    <property type="molecule type" value="Genomic_DNA"/>
</dbReference>
<proteinExistence type="predicted"/>
<evidence type="ECO:0000256" key="1">
    <source>
        <dbReference type="SAM" id="MobiDB-lite"/>
    </source>
</evidence>
<evidence type="ECO:0000313" key="3">
    <source>
        <dbReference type="Proteomes" id="UP000294003"/>
    </source>
</evidence>
<gene>
    <name evidence="2" type="ORF">DL762_009970</name>
</gene>
<evidence type="ECO:0000313" key="2">
    <source>
        <dbReference type="EMBL" id="RYO75544.1"/>
    </source>
</evidence>
<keyword evidence="3" id="KW-1185">Reference proteome</keyword>
<accession>A0ABY0GS85</accession>
<feature type="region of interest" description="Disordered" evidence="1">
    <location>
        <begin position="94"/>
        <end position="132"/>
    </location>
</feature>
<feature type="compositionally biased region" description="Basic and acidic residues" evidence="1">
    <location>
        <begin position="103"/>
        <end position="118"/>
    </location>
</feature>